<feature type="transmembrane region" description="Helical" evidence="1">
    <location>
        <begin position="163"/>
        <end position="181"/>
    </location>
</feature>
<accession>A0A1L7CVL2</accession>
<gene>
    <name evidence="2" type="ORF">CSPHI_00640</name>
</gene>
<reference evidence="2 3" key="1">
    <citation type="submission" date="2014-08" db="EMBL/GenBank/DDBJ databases">
        <title>Complete genome sequence of Corynebacterium sphenisci CECT 5990(T) (=DSM 44792(T)), isolated from healthy wild penguins.</title>
        <authorList>
            <person name="Ruckert C."/>
            <person name="Albersmeier A."/>
            <person name="Winkler A."/>
            <person name="Kalinowski J."/>
        </authorList>
    </citation>
    <scope>NUCLEOTIDE SEQUENCE [LARGE SCALE GENOMIC DNA]</scope>
    <source>
        <strain evidence="2 3">DSM 44792</strain>
    </source>
</reference>
<feature type="transmembrane region" description="Helical" evidence="1">
    <location>
        <begin position="259"/>
        <end position="277"/>
    </location>
</feature>
<evidence type="ECO:0000313" key="2">
    <source>
        <dbReference type="EMBL" id="APT89847.1"/>
    </source>
</evidence>
<proteinExistence type="predicted"/>
<sequence length="281" mass="29282">MHSPPLAIALGLASALSIAWGTVIRHQLSGVLPDGTGTLRGVLGVVARPLWWAGLGLAMLGYGLQIGALAFGSLLLVQPLLVMKLMFTLPLSARVNGRRISRTETAWATVLSIAVAVLIILGRPLPGAARPPLAIWLPALAVGAVVFLLMYRGADRLRRGPKAVLLGLATGLLYGYVAVLSKAVVDVGVREGALALAASWELWLLIALALVGTGVQQASFNAGALRHSLPAMTCGEPIIAFALGYVVLGERFQVSGWNWAALAVALAAMVVATVQLSRRGV</sequence>
<dbReference type="EMBL" id="CP009248">
    <property type="protein sequence ID" value="APT89847.1"/>
    <property type="molecule type" value="Genomic_DNA"/>
</dbReference>
<feature type="transmembrane region" description="Helical" evidence="1">
    <location>
        <begin position="133"/>
        <end position="151"/>
    </location>
</feature>
<dbReference type="OrthoDB" id="4382070at2"/>
<keyword evidence="1" id="KW-1133">Transmembrane helix</keyword>
<keyword evidence="1" id="KW-0812">Transmembrane</keyword>
<feature type="transmembrane region" description="Helical" evidence="1">
    <location>
        <begin position="227"/>
        <end position="247"/>
    </location>
</feature>
<feature type="transmembrane region" description="Helical" evidence="1">
    <location>
        <begin position="193"/>
        <end position="215"/>
    </location>
</feature>
<evidence type="ECO:0000256" key="1">
    <source>
        <dbReference type="SAM" id="Phobius"/>
    </source>
</evidence>
<organism evidence="2 3">
    <name type="scientific">Corynebacterium sphenisci DSM 44792</name>
    <dbReference type="NCBI Taxonomy" id="1437874"/>
    <lineage>
        <taxon>Bacteria</taxon>
        <taxon>Bacillati</taxon>
        <taxon>Actinomycetota</taxon>
        <taxon>Actinomycetes</taxon>
        <taxon>Mycobacteriales</taxon>
        <taxon>Corynebacteriaceae</taxon>
        <taxon>Corynebacterium</taxon>
    </lineage>
</organism>
<dbReference type="Proteomes" id="UP000185469">
    <property type="component" value="Chromosome"/>
</dbReference>
<dbReference type="PANTHER" id="PTHR40761:SF1">
    <property type="entry name" value="CONSERVED INTEGRAL MEMBRANE ALANINE VALINE AND LEUCINE RICH PROTEIN-RELATED"/>
    <property type="match status" value="1"/>
</dbReference>
<feature type="transmembrane region" description="Helical" evidence="1">
    <location>
        <begin position="50"/>
        <end position="83"/>
    </location>
</feature>
<dbReference type="RefSeq" id="WP_075691039.1">
    <property type="nucleotide sequence ID" value="NZ_CP009248.1"/>
</dbReference>
<dbReference type="NCBIfam" id="NF038012">
    <property type="entry name" value="DMT_1"/>
    <property type="match status" value="1"/>
</dbReference>
<evidence type="ECO:0000313" key="3">
    <source>
        <dbReference type="Proteomes" id="UP000185469"/>
    </source>
</evidence>
<dbReference type="PANTHER" id="PTHR40761">
    <property type="entry name" value="CONSERVED INTEGRAL MEMBRANE ALANINE VALINE AND LEUCINE RICH PROTEIN-RELATED"/>
    <property type="match status" value="1"/>
</dbReference>
<keyword evidence="3" id="KW-1185">Reference proteome</keyword>
<feature type="transmembrane region" description="Helical" evidence="1">
    <location>
        <begin position="104"/>
        <end position="121"/>
    </location>
</feature>
<name>A0A1L7CVL2_9CORY</name>
<dbReference type="AlphaFoldDB" id="A0A1L7CVL2"/>
<protein>
    <submittedName>
        <fullName evidence="2">Membrane protein</fullName>
    </submittedName>
</protein>
<dbReference type="KEGG" id="csph:CSPHI_00640"/>
<dbReference type="STRING" id="1437874.CSPHI_00640"/>
<keyword evidence="1" id="KW-0472">Membrane</keyword>